<dbReference type="Proteomes" id="UP000622687">
    <property type="component" value="Unassembled WGS sequence"/>
</dbReference>
<dbReference type="AlphaFoldDB" id="A0A934M2S3"/>
<name>A0A934M2S3_9CLOT</name>
<evidence type="ECO:0000313" key="4">
    <source>
        <dbReference type="Proteomes" id="UP000622687"/>
    </source>
</evidence>
<evidence type="ECO:0000259" key="2">
    <source>
        <dbReference type="Pfam" id="PF13472"/>
    </source>
</evidence>
<feature type="signal peptide" evidence="1">
    <location>
        <begin position="1"/>
        <end position="28"/>
    </location>
</feature>
<evidence type="ECO:0000256" key="1">
    <source>
        <dbReference type="SAM" id="SignalP"/>
    </source>
</evidence>
<keyword evidence="1" id="KW-0732">Signal</keyword>
<keyword evidence="3" id="KW-0378">Hydrolase</keyword>
<organism evidence="3 4">
    <name type="scientific">Clostridium aciditolerans</name>
    <dbReference type="NCBI Taxonomy" id="339861"/>
    <lineage>
        <taxon>Bacteria</taxon>
        <taxon>Bacillati</taxon>
        <taxon>Bacillota</taxon>
        <taxon>Clostridia</taxon>
        <taxon>Eubacteriales</taxon>
        <taxon>Clostridiaceae</taxon>
        <taxon>Clostridium</taxon>
    </lineage>
</organism>
<dbReference type="PANTHER" id="PTHR43784:SF2">
    <property type="entry name" value="GDSL-LIKE LIPASE_ACYLHYDROLASE, PUTATIVE (AFU_ORTHOLOGUE AFUA_2G00820)-RELATED"/>
    <property type="match status" value="1"/>
</dbReference>
<comment type="caution">
    <text evidence="3">The sequence shown here is derived from an EMBL/GenBank/DDBJ whole genome shotgun (WGS) entry which is preliminary data.</text>
</comment>
<feature type="domain" description="SGNH hydrolase-type esterase" evidence="2">
    <location>
        <begin position="210"/>
        <end position="398"/>
    </location>
</feature>
<dbReference type="RefSeq" id="WP_211144134.1">
    <property type="nucleotide sequence ID" value="NZ_JAEEGB010000035.1"/>
</dbReference>
<dbReference type="Pfam" id="PF13472">
    <property type="entry name" value="Lipase_GDSL_2"/>
    <property type="match status" value="1"/>
</dbReference>
<dbReference type="EMBL" id="JAEEGB010000035">
    <property type="protein sequence ID" value="MBI6874754.1"/>
    <property type="molecule type" value="Genomic_DNA"/>
</dbReference>
<reference evidence="3" key="1">
    <citation type="submission" date="2020-12" db="EMBL/GenBank/DDBJ databases">
        <title>Clostridium thailandense sp. nov., a novel acetogenic bacterium isolated from peat land soil in Thailand.</title>
        <authorList>
            <person name="Chaikitkaew S."/>
            <person name="Birkeland N.K."/>
        </authorList>
    </citation>
    <scope>NUCLEOTIDE SEQUENCE</scope>
    <source>
        <strain evidence="3">DSM 17425</strain>
    </source>
</reference>
<proteinExistence type="predicted"/>
<gene>
    <name evidence="3" type="ORF">I6U51_18965</name>
</gene>
<dbReference type="CDD" id="cd01830">
    <property type="entry name" value="XynE_like"/>
    <property type="match status" value="1"/>
</dbReference>
<dbReference type="Gene3D" id="3.40.50.1110">
    <property type="entry name" value="SGNH hydrolase"/>
    <property type="match status" value="1"/>
</dbReference>
<dbReference type="InterPro" id="IPR013830">
    <property type="entry name" value="SGNH_hydro"/>
</dbReference>
<protein>
    <submittedName>
        <fullName evidence="3">SGNH/GDSL hydrolase family protein</fullName>
    </submittedName>
</protein>
<dbReference type="GO" id="GO:0016787">
    <property type="term" value="F:hydrolase activity"/>
    <property type="evidence" value="ECO:0007669"/>
    <property type="project" value="UniProtKB-KW"/>
</dbReference>
<keyword evidence="4" id="KW-1185">Reference proteome</keyword>
<accession>A0A934M2S3</accession>
<dbReference type="InterPro" id="IPR053140">
    <property type="entry name" value="GDSL_Rv0518-like"/>
</dbReference>
<evidence type="ECO:0000313" key="3">
    <source>
        <dbReference type="EMBL" id="MBI6874754.1"/>
    </source>
</evidence>
<dbReference type="InterPro" id="IPR036514">
    <property type="entry name" value="SGNH_hydro_sf"/>
</dbReference>
<feature type="chain" id="PRO_5036783943" evidence="1">
    <location>
        <begin position="29"/>
        <end position="414"/>
    </location>
</feature>
<dbReference type="SUPFAM" id="SSF52266">
    <property type="entry name" value="SGNH hydrolase"/>
    <property type="match status" value="1"/>
</dbReference>
<sequence length="414" mass="45215">MRKKFKLSFLLSLIIALLLSIFTGCSKTSEPPTHWIGAWNGSATDFTFFQLDYKNQTLRTVVTSTFGGSKERIKISNEFGAEPIKIGAVSFGIVNSDGTISKGSQKTLTFNGESDVTIEKGAFVWSDLFEVNIKALDKVAVSIYIPNEVKNITGACEGAESYYSQEGNFTNSVDTQKDFKPIGINGVPKVSPFFTSIEVMTPKKNGSIIAFGDSITTLSWPDYLAKELNDANIKNLSVIGEAIGGNRILNDSESKLHGLFGPSGISRFEKAITDHEGAKYVVVLEGVNDIMHTGPGGPAPASEIVTKDQIITGLKKYIELAHEHNLKIYGATIMPFKGYEVYADELDIKRKEVNEWIRTSGKFDGVIDFDKATLDPNNPSRLLPRYDSGDHLHPSDAGGEAMAKAIDLKFFSGN</sequence>
<dbReference type="PANTHER" id="PTHR43784">
    <property type="entry name" value="GDSL-LIKE LIPASE/ACYLHYDROLASE, PUTATIVE (AFU_ORTHOLOGUE AFUA_2G00820)-RELATED"/>
    <property type="match status" value="1"/>
</dbReference>
<dbReference type="PROSITE" id="PS51257">
    <property type="entry name" value="PROKAR_LIPOPROTEIN"/>
    <property type="match status" value="1"/>
</dbReference>